<feature type="chain" id="PRO_5020994086" evidence="1">
    <location>
        <begin position="23"/>
        <end position="368"/>
    </location>
</feature>
<keyword evidence="3" id="KW-1185">Reference proteome</keyword>
<dbReference type="Proteomes" id="UP000297149">
    <property type="component" value="Chromosome"/>
</dbReference>
<protein>
    <submittedName>
        <fullName evidence="2">Uncharacterized protein</fullName>
    </submittedName>
</protein>
<accession>A0A4V1D3A6</accession>
<dbReference type="KEGG" id="ddb:E7747_08615"/>
<dbReference type="PROSITE" id="PS51257">
    <property type="entry name" value="PROKAR_LIPOPROTEIN"/>
    <property type="match status" value="1"/>
</dbReference>
<evidence type="ECO:0000313" key="3">
    <source>
        <dbReference type="Proteomes" id="UP000297149"/>
    </source>
</evidence>
<keyword evidence="1" id="KW-0732">Signal</keyword>
<dbReference type="EMBL" id="CP039396">
    <property type="protein sequence ID" value="QCD42338.1"/>
    <property type="molecule type" value="Genomic_DNA"/>
</dbReference>
<evidence type="ECO:0000313" key="2">
    <source>
        <dbReference type="EMBL" id="QCD42338.1"/>
    </source>
</evidence>
<name>A0A4V1D3A6_9BACT</name>
<evidence type="ECO:0000256" key="1">
    <source>
        <dbReference type="SAM" id="SignalP"/>
    </source>
</evidence>
<reference evidence="3" key="1">
    <citation type="submission" date="2019-02" db="EMBL/GenBank/DDBJ databases">
        <title>Isolation and identification of novel species under the genus Muribaculum.</title>
        <authorList>
            <person name="Miyake S."/>
            <person name="Ding Y."/>
            <person name="Low A."/>
            <person name="Soh M."/>
            <person name="Seedorf H."/>
        </authorList>
    </citation>
    <scope>NUCLEOTIDE SEQUENCE [LARGE SCALE GENOMIC DNA]</scope>
    <source>
        <strain evidence="3">H5</strain>
    </source>
</reference>
<gene>
    <name evidence="2" type="ORF">E7747_08615</name>
</gene>
<dbReference type="AlphaFoldDB" id="A0A4V1D3A6"/>
<organism evidence="2 3">
    <name type="scientific">Duncaniella dubosii</name>
    <dbReference type="NCBI Taxonomy" id="2518971"/>
    <lineage>
        <taxon>Bacteria</taxon>
        <taxon>Pseudomonadati</taxon>
        <taxon>Bacteroidota</taxon>
        <taxon>Bacteroidia</taxon>
        <taxon>Bacteroidales</taxon>
        <taxon>Muribaculaceae</taxon>
        <taxon>Duncaniella</taxon>
    </lineage>
</organism>
<dbReference type="RefSeq" id="WP_136415425.1">
    <property type="nucleotide sequence ID" value="NZ_CP039396.1"/>
</dbReference>
<sequence length="368" mass="38642">MKTKIFLMMSLFMGLTFSSCNDDDEYFINETPVITEDSVVTGSADPTATTLTLHGTVDGLQNMSASAYTVGFNYGYSADALTESVSGSLADGVITAEITGLTDNTTVYYQAFVTLQRKVTFYGEVKSMITTDTKVTTVAASELSHSKVTFGGSVSGAPANATYGMVISPSSETEDVRAGLIVPAEVNGSDFTVTYAGLVPSTTYYYAAYADLGSGIVYGDVQPFTTSSYAVDIDNDLVDLGLSVKWAKFNVGATAENEFGGRFGYGDVSGVSNSINPADYASADIYKTASDVANRAWSGAVTLPTAADFEELFARCSKEWAEVDGVGGYKLTGPNGNSIFLPAAGSRTINTVSEDGVTGIYATLDKSV</sequence>
<feature type="signal peptide" evidence="1">
    <location>
        <begin position="1"/>
        <end position="22"/>
    </location>
</feature>
<proteinExistence type="predicted"/>